<proteinExistence type="predicted"/>
<dbReference type="Proteomes" id="UP000001887">
    <property type="component" value="Chromosome"/>
</dbReference>
<reference evidence="1 2" key="1">
    <citation type="journal article" date="2009" name="Stand. Genomic Sci.">
        <title>Complete genome sequence of Pirellula staleyi type strain (ATCC 27377).</title>
        <authorList>
            <person name="Clum A."/>
            <person name="Tindall B.J."/>
            <person name="Sikorski J."/>
            <person name="Ivanova N."/>
            <person name="Mavrommatis K."/>
            <person name="Lucas S."/>
            <person name="Glavina del Rio T."/>
            <person name="Nolan M."/>
            <person name="Chen F."/>
            <person name="Tice H."/>
            <person name="Pitluck S."/>
            <person name="Cheng J.F."/>
            <person name="Chertkov O."/>
            <person name="Brettin T."/>
            <person name="Han C."/>
            <person name="Detter J.C."/>
            <person name="Kuske C."/>
            <person name="Bruce D."/>
            <person name="Goodwin L."/>
            <person name="Ovchinikova G."/>
            <person name="Pati A."/>
            <person name="Mikhailova N."/>
            <person name="Chen A."/>
            <person name="Palaniappan K."/>
            <person name="Land M."/>
            <person name="Hauser L."/>
            <person name="Chang Y.J."/>
            <person name="Jeffries C.D."/>
            <person name="Chain P."/>
            <person name="Rohde M."/>
            <person name="Goker M."/>
            <person name="Bristow J."/>
            <person name="Eisen J.A."/>
            <person name="Markowitz V."/>
            <person name="Hugenholtz P."/>
            <person name="Kyrpides N.C."/>
            <person name="Klenk H.P."/>
            <person name="Lapidus A."/>
        </authorList>
    </citation>
    <scope>NUCLEOTIDE SEQUENCE [LARGE SCALE GENOMIC DNA]</scope>
    <source>
        <strain evidence="2">ATCC 27377 / DSM 6068 / ICPB 4128</strain>
    </source>
</reference>
<dbReference type="eggNOG" id="COG1413">
    <property type="taxonomic scope" value="Bacteria"/>
</dbReference>
<dbReference type="Gene3D" id="1.25.10.10">
    <property type="entry name" value="Leucine-rich Repeat Variant"/>
    <property type="match status" value="1"/>
</dbReference>
<gene>
    <name evidence="1" type="ordered locus">Psta_4292</name>
</gene>
<dbReference type="InterPro" id="IPR011989">
    <property type="entry name" value="ARM-like"/>
</dbReference>
<evidence type="ECO:0000313" key="1">
    <source>
        <dbReference type="EMBL" id="ADB18940.1"/>
    </source>
</evidence>
<evidence type="ECO:0000313" key="2">
    <source>
        <dbReference type="Proteomes" id="UP000001887"/>
    </source>
</evidence>
<dbReference type="InterPro" id="IPR016024">
    <property type="entry name" value="ARM-type_fold"/>
</dbReference>
<evidence type="ECO:0008006" key="3">
    <source>
        <dbReference type="Google" id="ProtNLM"/>
    </source>
</evidence>
<name>D2R4X8_PIRSD</name>
<dbReference type="STRING" id="530564.Psta_4292"/>
<dbReference type="SUPFAM" id="SSF48371">
    <property type="entry name" value="ARM repeat"/>
    <property type="match status" value="1"/>
</dbReference>
<dbReference type="HOGENOM" id="CLU_525487_0_0_0"/>
<dbReference type="AlphaFoldDB" id="D2R4X8"/>
<dbReference type="EMBL" id="CP001848">
    <property type="protein sequence ID" value="ADB18940.1"/>
    <property type="molecule type" value="Genomic_DNA"/>
</dbReference>
<keyword evidence="2" id="KW-1185">Reference proteome</keyword>
<dbReference type="OrthoDB" id="292518at2"/>
<accession>D2R4X8</accession>
<sequence length="521" mass="57529">MDERLQALVIDLKTASQLSSAELAKRVRRSNWLADAPASERLLFWFEVASLDMPLSPPADALLRQAAGELVQRWRTAAKNVEPLSDDEVPAISSLYEQLGSGSSARADLLAALTLTASDAAIESAVELLVSDPPASDNDLARAMSPLFRKRSIRPELLFPRLLDALSHAPVAAAVLDLANYLTRENVVSEHPAADRGVQLIHLLGEMTASLSMLEERPDQHATGAIDLSRKVASSVALLVSLCDAVAQIGSEAAIPKLYQVHDLAHRRLKTEAAAALAKLGDEQGIKYLTELAAEPVARLRVIAYAEELGLLDKIEPEHQSGTARAEAELAVWLAEPTQFGLPPARLELLDHRTQFWPGYNDEVPCYLFRFHYSVTVDGDERVYSNLGIAGPLTYAFTADLEDLSPDDIYAAFAGFQAEHEEIRQYDVERLSRAEKLEVERLKRRLHDAGYTDIEPVQMGYFFGERALIATVKIEGLGGVAVVDFQDHAFFPARSTRRPIGPREAYCIYKGRRLLKTFNRK</sequence>
<organism evidence="1 2">
    <name type="scientific">Pirellula staleyi (strain ATCC 27377 / DSM 6068 / ICPB 4128)</name>
    <name type="common">Pirella staleyi</name>
    <dbReference type="NCBI Taxonomy" id="530564"/>
    <lineage>
        <taxon>Bacteria</taxon>
        <taxon>Pseudomonadati</taxon>
        <taxon>Planctomycetota</taxon>
        <taxon>Planctomycetia</taxon>
        <taxon>Pirellulales</taxon>
        <taxon>Pirellulaceae</taxon>
        <taxon>Pirellula</taxon>
    </lineage>
</organism>
<protein>
    <recommendedName>
        <fullName evidence="3">PBS lyase HEAT domain protein repeat-containing protein</fullName>
    </recommendedName>
</protein>
<dbReference type="KEGG" id="psl:Psta_4292"/>